<dbReference type="RefSeq" id="XP_018138492.1">
    <property type="nucleotide sequence ID" value="XM_018291872.1"/>
</dbReference>
<evidence type="ECO:0000256" key="3">
    <source>
        <dbReference type="ARBA" id="ARBA00023125"/>
    </source>
</evidence>
<dbReference type="GO" id="GO:0003677">
    <property type="term" value="F:DNA binding"/>
    <property type="evidence" value="ECO:0007669"/>
    <property type="project" value="UniProtKB-KW"/>
</dbReference>
<dbReference type="GO" id="GO:0008270">
    <property type="term" value="F:zinc ion binding"/>
    <property type="evidence" value="ECO:0007669"/>
    <property type="project" value="InterPro"/>
</dbReference>
<dbReference type="KEGG" id="pchm:VFPPC_14101"/>
<dbReference type="PANTHER" id="PTHR46910:SF3">
    <property type="entry name" value="HALOTOLERANCE PROTEIN 9-RELATED"/>
    <property type="match status" value="1"/>
</dbReference>
<dbReference type="InterPro" id="IPR050987">
    <property type="entry name" value="AtrR-like"/>
</dbReference>
<evidence type="ECO:0000313" key="7">
    <source>
        <dbReference type="EMBL" id="OAQ60614.1"/>
    </source>
</evidence>
<feature type="compositionally biased region" description="Low complexity" evidence="5">
    <location>
        <begin position="89"/>
        <end position="103"/>
    </location>
</feature>
<dbReference type="GO" id="GO:0005634">
    <property type="term" value="C:nucleus"/>
    <property type="evidence" value="ECO:0007669"/>
    <property type="project" value="UniProtKB-SubCell"/>
</dbReference>
<dbReference type="CDD" id="cd12148">
    <property type="entry name" value="fungal_TF_MHR"/>
    <property type="match status" value="1"/>
</dbReference>
<dbReference type="PROSITE" id="PS00463">
    <property type="entry name" value="ZN2_CY6_FUNGAL_1"/>
    <property type="match status" value="1"/>
</dbReference>
<evidence type="ECO:0000256" key="5">
    <source>
        <dbReference type="SAM" id="MobiDB-lite"/>
    </source>
</evidence>
<dbReference type="Gene3D" id="4.10.240.10">
    <property type="entry name" value="Zn(2)-C6 fungal-type DNA-binding domain"/>
    <property type="match status" value="1"/>
</dbReference>
<dbReference type="InterPro" id="IPR036864">
    <property type="entry name" value="Zn2-C6_fun-type_DNA-bd_sf"/>
</dbReference>
<dbReference type="SMART" id="SM00066">
    <property type="entry name" value="GAL4"/>
    <property type="match status" value="1"/>
</dbReference>
<dbReference type="EMBL" id="LSBJ02000008">
    <property type="protein sequence ID" value="OAQ60614.1"/>
    <property type="molecule type" value="Genomic_DNA"/>
</dbReference>
<gene>
    <name evidence="7" type="ORF">VFPPC_14101</name>
</gene>
<evidence type="ECO:0000256" key="2">
    <source>
        <dbReference type="ARBA" id="ARBA00022723"/>
    </source>
</evidence>
<sequence>MDSTRPLTKRSRAVQACNACRQTKSKCDGKHPSCERCIRCNIACEYTQNSRDRRMDRQEERRAHIALANRVRELESQLASSKQSQGQDAVSPSSHGGSVSSPAQTFTQQPQTINGNLLADGSSEPSADAIATGLFDDQPGNTDIGYFGASSNHAFFWSLTSSLEELIKSKGEQQNVPPRQGGSNQGPRRLPLPPLKAVTAEQQAPVSRQEDSFPGRKTAIDWVHRFFDTVAPVLPFVNKAMLLREIDLIDSRTGTWQSCPANTQALLNIVFANALATSEDGAAEPFYRRALGLLDEKGLYLPTIEALQALLLLASFQQNSQRAQESITTHFRAVKAAYQLGVHSPSSYGRLSNKDRELRSILWFAVINEDRIIGSGLGRPFLVPVQHVRMELKEIMSQGHHGHDENAKLRLSSLRYFRHVISFHEIIGSTVDVMHASNIVSACDLTLNELVPHVMESLRQLEQLRIDAAPYKLLVGNTTADSWLAADFDNERHAVLLSLYYYRVTVLVNAPLLLALLRHVSTPAADPIDSGVHAKVAVSILQTYLQTINDFHSLLCAILRIQRSFLRRNAVWWLCNYMMVSMNLHLFGFWLVSSNSPKSLPSLGMTTSEIESLMRRALDTLKLVGGSSIMSRKAHRCLQRYLDSFTKDRELQTQVRLEPSVPLETTGPWPYGLPPGDVSVAAAGVWDSSMDDLMTGLCPEDFLGEDLFAMSYTISDFDATGFI</sequence>
<protein>
    <submittedName>
        <fullName evidence="7">C6 transcription factor</fullName>
    </submittedName>
</protein>
<dbReference type="GO" id="GO:0006351">
    <property type="term" value="P:DNA-templated transcription"/>
    <property type="evidence" value="ECO:0007669"/>
    <property type="project" value="InterPro"/>
</dbReference>
<feature type="region of interest" description="Disordered" evidence="5">
    <location>
        <begin position="76"/>
        <end position="135"/>
    </location>
</feature>
<keyword evidence="2" id="KW-0479">Metal-binding</keyword>
<name>A0A179F5B2_METCM</name>
<dbReference type="Pfam" id="PF00172">
    <property type="entry name" value="Zn_clus"/>
    <property type="match status" value="1"/>
</dbReference>
<feature type="compositionally biased region" description="Polar residues" evidence="5">
    <location>
        <begin position="172"/>
        <end position="186"/>
    </location>
</feature>
<accession>A0A179F5B2</accession>
<dbReference type="OrthoDB" id="3364175at2759"/>
<dbReference type="GeneID" id="28855866"/>
<dbReference type="Proteomes" id="UP000078397">
    <property type="component" value="Unassembled WGS sequence"/>
</dbReference>
<keyword evidence="3" id="KW-0238">DNA-binding</keyword>
<dbReference type="InterPro" id="IPR007219">
    <property type="entry name" value="XnlR_reg_dom"/>
</dbReference>
<evidence type="ECO:0000259" key="6">
    <source>
        <dbReference type="PROSITE" id="PS50048"/>
    </source>
</evidence>
<dbReference type="AlphaFoldDB" id="A0A179F5B2"/>
<evidence type="ECO:0000256" key="1">
    <source>
        <dbReference type="ARBA" id="ARBA00004123"/>
    </source>
</evidence>
<evidence type="ECO:0000256" key="4">
    <source>
        <dbReference type="ARBA" id="ARBA00023242"/>
    </source>
</evidence>
<dbReference type="GO" id="GO:0000981">
    <property type="term" value="F:DNA-binding transcription factor activity, RNA polymerase II-specific"/>
    <property type="evidence" value="ECO:0007669"/>
    <property type="project" value="InterPro"/>
</dbReference>
<dbReference type="CDD" id="cd00067">
    <property type="entry name" value="GAL4"/>
    <property type="match status" value="1"/>
</dbReference>
<feature type="compositionally biased region" description="Polar residues" evidence="5">
    <location>
        <begin position="77"/>
        <end position="88"/>
    </location>
</feature>
<reference evidence="7 8" key="1">
    <citation type="journal article" date="2016" name="PLoS Pathog.">
        <title>Biosynthesis of antibiotic leucinostatins in bio-control fungus Purpureocillium lilacinum and their inhibition on phytophthora revealed by genome mining.</title>
        <authorList>
            <person name="Wang G."/>
            <person name="Liu Z."/>
            <person name="Lin R."/>
            <person name="Li E."/>
            <person name="Mao Z."/>
            <person name="Ling J."/>
            <person name="Yang Y."/>
            <person name="Yin W.B."/>
            <person name="Xie B."/>
        </authorList>
    </citation>
    <scope>NUCLEOTIDE SEQUENCE [LARGE SCALE GENOMIC DNA]</scope>
    <source>
        <strain evidence="7">170</strain>
    </source>
</reference>
<feature type="region of interest" description="Disordered" evidence="5">
    <location>
        <begin position="171"/>
        <end position="192"/>
    </location>
</feature>
<dbReference type="SUPFAM" id="SSF57701">
    <property type="entry name" value="Zn2/Cys6 DNA-binding domain"/>
    <property type="match status" value="1"/>
</dbReference>
<comment type="caution">
    <text evidence="7">The sequence shown here is derived from an EMBL/GenBank/DDBJ whole genome shotgun (WGS) entry which is preliminary data.</text>
</comment>
<comment type="subcellular location">
    <subcellularLocation>
        <location evidence="1">Nucleus</location>
    </subcellularLocation>
</comment>
<dbReference type="Pfam" id="PF04082">
    <property type="entry name" value="Fungal_trans"/>
    <property type="match status" value="1"/>
</dbReference>
<feature type="compositionally biased region" description="Polar residues" evidence="5">
    <location>
        <begin position="104"/>
        <end position="115"/>
    </location>
</feature>
<evidence type="ECO:0000313" key="8">
    <source>
        <dbReference type="Proteomes" id="UP000078397"/>
    </source>
</evidence>
<dbReference type="InterPro" id="IPR001138">
    <property type="entry name" value="Zn2Cys6_DnaBD"/>
</dbReference>
<organism evidence="7 8">
    <name type="scientific">Pochonia chlamydosporia 170</name>
    <dbReference type="NCBI Taxonomy" id="1380566"/>
    <lineage>
        <taxon>Eukaryota</taxon>
        <taxon>Fungi</taxon>
        <taxon>Dikarya</taxon>
        <taxon>Ascomycota</taxon>
        <taxon>Pezizomycotina</taxon>
        <taxon>Sordariomycetes</taxon>
        <taxon>Hypocreomycetidae</taxon>
        <taxon>Hypocreales</taxon>
        <taxon>Clavicipitaceae</taxon>
        <taxon>Pochonia</taxon>
    </lineage>
</organism>
<proteinExistence type="predicted"/>
<keyword evidence="8" id="KW-1185">Reference proteome</keyword>
<dbReference type="PANTHER" id="PTHR46910">
    <property type="entry name" value="TRANSCRIPTION FACTOR PDR1"/>
    <property type="match status" value="1"/>
</dbReference>
<keyword evidence="4" id="KW-0539">Nucleus</keyword>
<dbReference type="PROSITE" id="PS50048">
    <property type="entry name" value="ZN2_CY6_FUNGAL_2"/>
    <property type="match status" value="1"/>
</dbReference>
<feature type="domain" description="Zn(2)-C6 fungal-type" evidence="6">
    <location>
        <begin position="16"/>
        <end position="46"/>
    </location>
</feature>